<accession>A0A750KQV8</accession>
<proteinExistence type="predicted"/>
<reference evidence="1" key="1">
    <citation type="journal article" date="2018" name="Genome Biol.">
        <title>SKESA: strategic k-mer extension for scrupulous assemblies.</title>
        <authorList>
            <person name="Souvorov A."/>
            <person name="Agarwala R."/>
            <person name="Lipman D.J."/>
        </authorList>
    </citation>
    <scope>NUCLEOTIDE SEQUENCE</scope>
    <source>
        <strain evidence="1">MA.JE_S09-001881</strain>
    </source>
</reference>
<dbReference type="EMBL" id="DAAVPB010000006">
    <property type="protein sequence ID" value="HAF6368968.1"/>
    <property type="molecule type" value="Genomic_DNA"/>
</dbReference>
<gene>
    <name evidence="1" type="ORF">G8N11_001808</name>
</gene>
<reference evidence="1" key="2">
    <citation type="submission" date="2020-02" db="EMBL/GenBank/DDBJ databases">
        <authorList>
            <consortium name="NCBI Pathogen Detection Project"/>
        </authorList>
    </citation>
    <scope>NUCLEOTIDE SEQUENCE</scope>
    <source>
        <strain evidence="1">MA.JE_S09-001881</strain>
    </source>
</reference>
<sequence>MFEQMCRVADNYFTLFVKGISAQKSEWVNPELNSNYFCPNLEKWGLGYVHSNGAPVNRCNEKREVSAAGMAAINRLKREAEETKKAG</sequence>
<dbReference type="AlphaFoldDB" id="A0A750KQV8"/>
<evidence type="ECO:0000313" key="1">
    <source>
        <dbReference type="EMBL" id="HAF6368968.1"/>
    </source>
</evidence>
<comment type="caution">
    <text evidence="1">The sequence shown here is derived from an EMBL/GenBank/DDBJ whole genome shotgun (WGS) entry which is preliminary data.</text>
</comment>
<organism evidence="1">
    <name type="scientific">Salmonella enterica</name>
    <name type="common">Salmonella choleraesuis</name>
    <dbReference type="NCBI Taxonomy" id="28901"/>
    <lineage>
        <taxon>Bacteria</taxon>
        <taxon>Pseudomonadati</taxon>
        <taxon>Pseudomonadota</taxon>
        <taxon>Gammaproteobacteria</taxon>
        <taxon>Enterobacterales</taxon>
        <taxon>Enterobacteriaceae</taxon>
        <taxon>Salmonella</taxon>
    </lineage>
</organism>
<protein>
    <submittedName>
        <fullName evidence="1">Uncharacterized protein</fullName>
    </submittedName>
</protein>
<name>A0A750KQV8_SALER</name>